<accession>X1HSM4</accession>
<feature type="compositionally biased region" description="Basic and acidic residues" evidence="1">
    <location>
        <begin position="55"/>
        <end position="78"/>
    </location>
</feature>
<name>X1HSM4_9ZZZZ</name>
<proteinExistence type="predicted"/>
<dbReference type="AlphaFoldDB" id="X1HSM4"/>
<reference evidence="2" key="1">
    <citation type="journal article" date="2014" name="Front. Microbiol.">
        <title>High frequency of phylogenetically diverse reductive dehalogenase-homologous genes in deep subseafloor sedimentary metagenomes.</title>
        <authorList>
            <person name="Kawai M."/>
            <person name="Futagami T."/>
            <person name="Toyoda A."/>
            <person name="Takaki Y."/>
            <person name="Nishi S."/>
            <person name="Hori S."/>
            <person name="Arai W."/>
            <person name="Tsubouchi T."/>
            <person name="Morono Y."/>
            <person name="Uchiyama I."/>
            <person name="Ito T."/>
            <person name="Fujiyama A."/>
            <person name="Inagaki F."/>
            <person name="Takami H."/>
        </authorList>
    </citation>
    <scope>NUCLEOTIDE SEQUENCE</scope>
    <source>
        <strain evidence="2">Expedition CK06-06</strain>
    </source>
</reference>
<sequence length="286" mass="31321">ISSLNKKVTKESMLGYEYKTPTDNTITEKSKKIDQINVPADQQQQGPPVTQPPQEEQKAAQETEFLGHDSQKQQERPADQMSASSKIEIVTDQYGIASPPDLAGHDNAGDAGGNHDYDWFIKEMQKEAASGEGAPADSGSPTISPTSEGLKPVSPPPESEIPLPPAPAKPDQQDKIRTHGQAVDKFISEFKKEMDKITEDASPGFPDIPITNIAADGTAQPKAELQPGWEEAVEKVSSSDIRRISKDLVDTIAARVTDQILARIDQEMVYRVIRDCFSETLEKTLR</sequence>
<protein>
    <submittedName>
        <fullName evidence="2">Uncharacterized protein</fullName>
    </submittedName>
</protein>
<feature type="compositionally biased region" description="Pro residues" evidence="1">
    <location>
        <begin position="153"/>
        <end position="168"/>
    </location>
</feature>
<feature type="compositionally biased region" description="Basic and acidic residues" evidence="1">
    <location>
        <begin position="103"/>
        <end position="126"/>
    </location>
</feature>
<feature type="non-terminal residue" evidence="2">
    <location>
        <position position="1"/>
    </location>
</feature>
<organism evidence="2">
    <name type="scientific">marine sediment metagenome</name>
    <dbReference type="NCBI Taxonomy" id="412755"/>
    <lineage>
        <taxon>unclassified sequences</taxon>
        <taxon>metagenomes</taxon>
        <taxon>ecological metagenomes</taxon>
    </lineage>
</organism>
<evidence type="ECO:0000313" key="2">
    <source>
        <dbReference type="EMBL" id="GAH48288.1"/>
    </source>
</evidence>
<comment type="caution">
    <text evidence="2">The sequence shown here is derived from an EMBL/GenBank/DDBJ whole genome shotgun (WGS) entry which is preliminary data.</text>
</comment>
<gene>
    <name evidence="2" type="ORF">S03H2_33388</name>
</gene>
<dbReference type="EMBL" id="BARU01020321">
    <property type="protein sequence ID" value="GAH48288.1"/>
    <property type="molecule type" value="Genomic_DNA"/>
</dbReference>
<evidence type="ECO:0000256" key="1">
    <source>
        <dbReference type="SAM" id="MobiDB-lite"/>
    </source>
</evidence>
<feature type="non-terminal residue" evidence="2">
    <location>
        <position position="286"/>
    </location>
</feature>
<feature type="compositionally biased region" description="Low complexity" evidence="1">
    <location>
        <begin position="42"/>
        <end position="54"/>
    </location>
</feature>
<feature type="region of interest" description="Disordered" evidence="1">
    <location>
        <begin position="1"/>
        <end position="177"/>
    </location>
</feature>